<evidence type="ECO:0000256" key="6">
    <source>
        <dbReference type="ARBA" id="ARBA00022989"/>
    </source>
</evidence>
<evidence type="ECO:0000313" key="12">
    <source>
        <dbReference type="Proteomes" id="UP000479710"/>
    </source>
</evidence>
<keyword evidence="4 9" id="KW-0732">Signal</keyword>
<dbReference type="GO" id="GO:0016020">
    <property type="term" value="C:membrane"/>
    <property type="evidence" value="ECO:0007669"/>
    <property type="project" value="UniProtKB-SubCell"/>
</dbReference>
<evidence type="ECO:0000256" key="8">
    <source>
        <dbReference type="ARBA" id="ARBA00023180"/>
    </source>
</evidence>
<evidence type="ECO:0000256" key="7">
    <source>
        <dbReference type="ARBA" id="ARBA00023136"/>
    </source>
</evidence>
<keyword evidence="12" id="KW-1185">Reference proteome</keyword>
<dbReference type="AlphaFoldDB" id="A0A6G1E161"/>
<dbReference type="Pfam" id="PF08263">
    <property type="entry name" value="LRRNT_2"/>
    <property type="match status" value="1"/>
</dbReference>
<dbReference type="PANTHER" id="PTHR48061">
    <property type="entry name" value="LEUCINE-RICH REPEAT RECEPTOR PROTEIN KINASE EMS1-LIKE-RELATED"/>
    <property type="match status" value="1"/>
</dbReference>
<evidence type="ECO:0000256" key="4">
    <source>
        <dbReference type="ARBA" id="ARBA00022729"/>
    </source>
</evidence>
<evidence type="ECO:0000313" key="11">
    <source>
        <dbReference type="EMBL" id="KAF0918437.1"/>
    </source>
</evidence>
<dbReference type="InterPro" id="IPR013210">
    <property type="entry name" value="LRR_N_plant-typ"/>
</dbReference>
<keyword evidence="8" id="KW-0325">Glycoprotein</keyword>
<comment type="subcellular location">
    <subcellularLocation>
        <location evidence="1">Membrane</location>
        <topology evidence="1">Single-pass type I membrane protein</topology>
    </subcellularLocation>
</comment>
<dbReference type="PANTHER" id="PTHR48061:SF14">
    <property type="entry name" value="LEUCINE-RICH REPEAT-CONTAINING N-TERMINAL PLANT-TYPE DOMAIN-CONTAINING PROTEIN"/>
    <property type="match status" value="1"/>
</dbReference>
<dbReference type="Proteomes" id="UP000479710">
    <property type="component" value="Unassembled WGS sequence"/>
</dbReference>
<evidence type="ECO:0000256" key="1">
    <source>
        <dbReference type="ARBA" id="ARBA00004479"/>
    </source>
</evidence>
<reference evidence="11 12" key="1">
    <citation type="submission" date="2019-11" db="EMBL/GenBank/DDBJ databases">
        <title>Whole genome sequence of Oryza granulata.</title>
        <authorList>
            <person name="Li W."/>
        </authorList>
    </citation>
    <scope>NUCLEOTIDE SEQUENCE [LARGE SCALE GENOMIC DNA]</scope>
    <source>
        <strain evidence="12">cv. Menghai</strain>
        <tissue evidence="11">Leaf</tissue>
    </source>
</reference>
<gene>
    <name evidence="11" type="ORF">E2562_023584</name>
</gene>
<organism evidence="11 12">
    <name type="scientific">Oryza meyeriana var. granulata</name>
    <dbReference type="NCBI Taxonomy" id="110450"/>
    <lineage>
        <taxon>Eukaryota</taxon>
        <taxon>Viridiplantae</taxon>
        <taxon>Streptophyta</taxon>
        <taxon>Embryophyta</taxon>
        <taxon>Tracheophyta</taxon>
        <taxon>Spermatophyta</taxon>
        <taxon>Magnoliopsida</taxon>
        <taxon>Liliopsida</taxon>
        <taxon>Poales</taxon>
        <taxon>Poaceae</taxon>
        <taxon>BOP clade</taxon>
        <taxon>Oryzoideae</taxon>
        <taxon>Oryzeae</taxon>
        <taxon>Oryzinae</taxon>
        <taxon>Oryza</taxon>
        <taxon>Oryza meyeriana</taxon>
    </lineage>
</organism>
<comment type="caution">
    <text evidence="11">The sequence shown here is derived from an EMBL/GenBank/DDBJ whole genome shotgun (WGS) entry which is preliminary data.</text>
</comment>
<feature type="chain" id="PRO_5026131745" description="Leucine-rich repeat-containing N-terminal plant-type domain-containing protein" evidence="9">
    <location>
        <begin position="24"/>
        <end position="154"/>
    </location>
</feature>
<keyword evidence="3" id="KW-0812">Transmembrane</keyword>
<keyword evidence="7" id="KW-0472">Membrane</keyword>
<evidence type="ECO:0000259" key="10">
    <source>
        <dbReference type="Pfam" id="PF08263"/>
    </source>
</evidence>
<name>A0A6G1E161_9ORYZ</name>
<feature type="domain" description="Leucine-rich repeat-containing N-terminal plant-type" evidence="10">
    <location>
        <begin position="34"/>
        <end position="75"/>
    </location>
</feature>
<dbReference type="InterPro" id="IPR001611">
    <property type="entry name" value="Leu-rich_rpt"/>
</dbReference>
<dbReference type="InterPro" id="IPR046956">
    <property type="entry name" value="RLP23-like"/>
</dbReference>
<evidence type="ECO:0000256" key="3">
    <source>
        <dbReference type="ARBA" id="ARBA00022692"/>
    </source>
</evidence>
<evidence type="ECO:0000256" key="5">
    <source>
        <dbReference type="ARBA" id="ARBA00022737"/>
    </source>
</evidence>
<dbReference type="SUPFAM" id="SSF52058">
    <property type="entry name" value="L domain-like"/>
    <property type="match status" value="1"/>
</dbReference>
<keyword evidence="2" id="KW-0433">Leucine-rich repeat</keyword>
<evidence type="ECO:0000256" key="9">
    <source>
        <dbReference type="SAM" id="SignalP"/>
    </source>
</evidence>
<dbReference type="OrthoDB" id="1394818at2759"/>
<protein>
    <recommendedName>
        <fullName evidence="10">Leucine-rich repeat-containing N-terminal plant-type domain-containing protein</fullName>
    </recommendedName>
</protein>
<dbReference type="EMBL" id="SPHZ02000005">
    <property type="protein sequence ID" value="KAF0918437.1"/>
    <property type="molecule type" value="Genomic_DNA"/>
</dbReference>
<proteinExistence type="predicted"/>
<dbReference type="InterPro" id="IPR032675">
    <property type="entry name" value="LRR_dom_sf"/>
</dbReference>
<dbReference type="Gene3D" id="3.80.10.10">
    <property type="entry name" value="Ribonuclease Inhibitor"/>
    <property type="match status" value="1"/>
</dbReference>
<accession>A0A6G1E161</accession>
<keyword evidence="6" id="KW-1133">Transmembrane helix</keyword>
<dbReference type="Pfam" id="PF00560">
    <property type="entry name" value="LRR_1"/>
    <property type="match status" value="2"/>
</dbReference>
<evidence type="ECO:0000256" key="2">
    <source>
        <dbReference type="ARBA" id="ARBA00022614"/>
    </source>
</evidence>
<sequence length="154" mass="16590">MASIGSVLLLFLIHLPTIATSRAHIDGNNTVWCHPDQAAALLQLKQSFYSANSPINLPSWQDGTDCCTWEGVGCDASSRLVTVLDLSGRGLYSDGFDPALFSLTSLQRLDLSMNSLGTTKDAEFDRLNLLTHLNLSNSGLEGQIPMGINKLPGQ</sequence>
<keyword evidence="5" id="KW-0677">Repeat</keyword>
<feature type="signal peptide" evidence="9">
    <location>
        <begin position="1"/>
        <end position="23"/>
    </location>
</feature>